<dbReference type="GO" id="GO:0031464">
    <property type="term" value="C:Cul4A-RING E3 ubiquitin ligase complex"/>
    <property type="evidence" value="ECO:0007669"/>
    <property type="project" value="TreeGrafter"/>
</dbReference>
<dbReference type="PRINTS" id="PR00320">
    <property type="entry name" value="GPROTEINBRPT"/>
</dbReference>
<sequence>MNTNLLLFERSLGNLRHDAFAGLQTEKLLKSFRSTFRVRFDGGERVAQPSARAGTSSRALVTYPSPSVGAEDDERHSIWAHQAGVTALAVERFEGRRLVSGGADGIIKLWDLEQCPNPNSLHTYRPVLSVPRAAANSTAGHRFSVTHLSFYPFDELAFLSSSFDQTLKLWSTASARVSGSFDLGAKVYTHATSPIAPHLLVACATQHAAVRLVDLRSSAAIQSLLSPGQTGSSSGAVLSVAWSPIHEHVLASGSVDGAVRIWDIRRSNALVGLLDQEDSLGILHPGRMPAPDASTPATPNVIGRGIRMSAKAHTGPVNGLAWTDSGTHLVSAGHDRRVRVWDAATGANTLANFGPTLRNAHVGSLTMFAVPEGLAATRRDLLFYPNEGEILVMDLHEGTIVTRLRGAGPTVAAVAAQRGERAVRNRVSSIAWRGAGGSGSHTGGVMGGRNTPGAIYSGHMDGQIRAWMPQLEGLDDEAADEEEDGAREKKRKALDDAFRSLMGRRP</sequence>
<feature type="repeat" description="WD" evidence="5">
    <location>
        <begin position="310"/>
        <end position="351"/>
    </location>
</feature>
<dbReference type="SMART" id="SM00320">
    <property type="entry name" value="WD40"/>
    <property type="match status" value="5"/>
</dbReference>
<evidence type="ECO:0000313" key="8">
    <source>
        <dbReference type="Proteomes" id="UP001172155"/>
    </source>
</evidence>
<reference evidence="7" key="1">
    <citation type="submission" date="2023-06" db="EMBL/GenBank/DDBJ databases">
        <title>Genome-scale phylogeny and comparative genomics of the fungal order Sordariales.</title>
        <authorList>
            <consortium name="Lawrence Berkeley National Laboratory"/>
            <person name="Hensen N."/>
            <person name="Bonometti L."/>
            <person name="Westerberg I."/>
            <person name="Brannstrom I.O."/>
            <person name="Guillou S."/>
            <person name="Cros-Aarteil S."/>
            <person name="Calhoun S."/>
            <person name="Haridas S."/>
            <person name="Kuo A."/>
            <person name="Mondo S."/>
            <person name="Pangilinan J."/>
            <person name="Riley R."/>
            <person name="LaButti K."/>
            <person name="Andreopoulos B."/>
            <person name="Lipzen A."/>
            <person name="Chen C."/>
            <person name="Yanf M."/>
            <person name="Daum C."/>
            <person name="Ng V."/>
            <person name="Clum A."/>
            <person name="Steindorff A."/>
            <person name="Ohm R."/>
            <person name="Martin F."/>
            <person name="Silar P."/>
            <person name="Natvig D."/>
            <person name="Lalanne C."/>
            <person name="Gautier V."/>
            <person name="Ament-velasquez S.L."/>
            <person name="Kruys A."/>
            <person name="Hutchinson M.I."/>
            <person name="Powell A.J."/>
            <person name="Barry K."/>
            <person name="Miller A.N."/>
            <person name="Grigoriev I.V."/>
            <person name="Debuchy R."/>
            <person name="Gladieux P."/>
            <person name="Thoren M.H."/>
            <person name="Johannesson H."/>
        </authorList>
    </citation>
    <scope>NUCLEOTIDE SEQUENCE</scope>
    <source>
        <strain evidence="7">SMH3187-1</strain>
    </source>
</reference>
<keyword evidence="2" id="KW-0677">Repeat</keyword>
<dbReference type="GO" id="GO:0006283">
    <property type="term" value="P:transcription-coupled nucleotide-excision repair"/>
    <property type="evidence" value="ECO:0007669"/>
    <property type="project" value="InterPro"/>
</dbReference>
<dbReference type="PROSITE" id="PS50082">
    <property type="entry name" value="WD_REPEATS_2"/>
    <property type="match status" value="4"/>
</dbReference>
<dbReference type="InterPro" id="IPR020472">
    <property type="entry name" value="WD40_PAC1"/>
</dbReference>
<dbReference type="SUPFAM" id="SSF50978">
    <property type="entry name" value="WD40 repeat-like"/>
    <property type="match status" value="1"/>
</dbReference>
<evidence type="ECO:0000256" key="2">
    <source>
        <dbReference type="ARBA" id="ARBA00022737"/>
    </source>
</evidence>
<dbReference type="InterPro" id="IPR001680">
    <property type="entry name" value="WD40_rpt"/>
</dbReference>
<keyword evidence="4" id="KW-0234">DNA repair</keyword>
<dbReference type="Proteomes" id="UP001172155">
    <property type="component" value="Unassembled WGS sequence"/>
</dbReference>
<evidence type="ECO:0000256" key="3">
    <source>
        <dbReference type="ARBA" id="ARBA00022763"/>
    </source>
</evidence>
<keyword evidence="1 5" id="KW-0853">WD repeat</keyword>
<dbReference type="InterPro" id="IPR019775">
    <property type="entry name" value="WD40_repeat_CS"/>
</dbReference>
<dbReference type="PROSITE" id="PS00678">
    <property type="entry name" value="WD_REPEATS_1"/>
    <property type="match status" value="3"/>
</dbReference>
<organism evidence="7 8">
    <name type="scientific">Schizothecium vesticola</name>
    <dbReference type="NCBI Taxonomy" id="314040"/>
    <lineage>
        <taxon>Eukaryota</taxon>
        <taxon>Fungi</taxon>
        <taxon>Dikarya</taxon>
        <taxon>Ascomycota</taxon>
        <taxon>Pezizomycotina</taxon>
        <taxon>Sordariomycetes</taxon>
        <taxon>Sordariomycetidae</taxon>
        <taxon>Sordariales</taxon>
        <taxon>Schizotheciaceae</taxon>
        <taxon>Schizothecium</taxon>
    </lineage>
</organism>
<dbReference type="GO" id="GO:0000209">
    <property type="term" value="P:protein polyubiquitination"/>
    <property type="evidence" value="ECO:0007669"/>
    <property type="project" value="TreeGrafter"/>
</dbReference>
<feature type="region of interest" description="Disordered" evidence="6">
    <location>
        <begin position="472"/>
        <end position="506"/>
    </location>
</feature>
<dbReference type="EMBL" id="JAUKUD010000006">
    <property type="protein sequence ID" value="KAK0741295.1"/>
    <property type="molecule type" value="Genomic_DNA"/>
</dbReference>
<dbReference type="PANTHER" id="PTHR46202">
    <property type="entry name" value="DNA EXCISION REPAIR PROTEIN ERCC-8"/>
    <property type="match status" value="1"/>
</dbReference>
<proteinExistence type="predicted"/>
<dbReference type="PROSITE" id="PS50294">
    <property type="entry name" value="WD_REPEATS_REGION"/>
    <property type="match status" value="3"/>
</dbReference>
<feature type="repeat" description="WD" evidence="5">
    <location>
        <begin position="230"/>
        <end position="272"/>
    </location>
</feature>
<evidence type="ECO:0000256" key="4">
    <source>
        <dbReference type="ARBA" id="ARBA00023204"/>
    </source>
</evidence>
<dbReference type="InterPro" id="IPR015943">
    <property type="entry name" value="WD40/YVTN_repeat-like_dom_sf"/>
</dbReference>
<feature type="repeat" description="WD" evidence="5">
    <location>
        <begin position="78"/>
        <end position="113"/>
    </location>
</feature>
<evidence type="ECO:0000313" key="7">
    <source>
        <dbReference type="EMBL" id="KAK0741295.1"/>
    </source>
</evidence>
<dbReference type="Pfam" id="PF00400">
    <property type="entry name" value="WD40"/>
    <property type="match status" value="4"/>
</dbReference>
<protein>
    <submittedName>
        <fullName evidence="7">WD40-repeat-containing domain protein</fullName>
    </submittedName>
</protein>
<feature type="repeat" description="WD" evidence="5">
    <location>
        <begin position="138"/>
        <end position="180"/>
    </location>
</feature>
<dbReference type="InterPro" id="IPR042238">
    <property type="entry name" value="Rad28/ERCC8/Ckn1/ATCSA-1"/>
</dbReference>
<keyword evidence="3" id="KW-0227">DNA damage</keyword>
<comment type="caution">
    <text evidence="7">The sequence shown here is derived from an EMBL/GenBank/DDBJ whole genome shotgun (WGS) entry which is preliminary data.</text>
</comment>
<evidence type="ECO:0000256" key="6">
    <source>
        <dbReference type="SAM" id="MobiDB-lite"/>
    </source>
</evidence>
<dbReference type="PANTHER" id="PTHR46202:SF1">
    <property type="entry name" value="DNA EXCISION REPAIR PROTEIN ERCC-8"/>
    <property type="match status" value="1"/>
</dbReference>
<evidence type="ECO:0000256" key="5">
    <source>
        <dbReference type="PROSITE-ProRule" id="PRU00221"/>
    </source>
</evidence>
<name>A0AA40EL20_9PEZI</name>
<gene>
    <name evidence="7" type="ORF">B0T18DRAFT_432426</name>
</gene>
<dbReference type="Gene3D" id="2.130.10.10">
    <property type="entry name" value="YVTN repeat-like/Quinoprotein amine dehydrogenase"/>
    <property type="match status" value="1"/>
</dbReference>
<keyword evidence="8" id="KW-1185">Reference proteome</keyword>
<dbReference type="GO" id="GO:0000109">
    <property type="term" value="C:nucleotide-excision repair complex"/>
    <property type="evidence" value="ECO:0007669"/>
    <property type="project" value="TreeGrafter"/>
</dbReference>
<dbReference type="InterPro" id="IPR036322">
    <property type="entry name" value="WD40_repeat_dom_sf"/>
</dbReference>
<dbReference type="AlphaFoldDB" id="A0AA40EL20"/>
<feature type="compositionally biased region" description="Acidic residues" evidence="6">
    <location>
        <begin position="473"/>
        <end position="485"/>
    </location>
</feature>
<dbReference type="GO" id="GO:0043161">
    <property type="term" value="P:proteasome-mediated ubiquitin-dependent protein catabolic process"/>
    <property type="evidence" value="ECO:0007669"/>
    <property type="project" value="TreeGrafter"/>
</dbReference>
<accession>A0AA40EL20</accession>
<evidence type="ECO:0000256" key="1">
    <source>
        <dbReference type="ARBA" id="ARBA00022574"/>
    </source>
</evidence>